<dbReference type="AlphaFoldDB" id="A3ZYW4"/>
<evidence type="ECO:0000313" key="3">
    <source>
        <dbReference type="Proteomes" id="UP000004358"/>
    </source>
</evidence>
<accession>A3ZYW4</accession>
<sequence>MCRFSQVAQRSEDDGPVVKADASAPGSSPGIPREKNLLPAHYANPATSN</sequence>
<proteinExistence type="predicted"/>
<feature type="region of interest" description="Disordered" evidence="1">
    <location>
        <begin position="1"/>
        <end position="49"/>
    </location>
</feature>
<comment type="caution">
    <text evidence="2">The sequence shown here is derived from an EMBL/GenBank/DDBJ whole genome shotgun (WGS) entry which is preliminary data.</text>
</comment>
<name>A3ZYW4_9BACT</name>
<gene>
    <name evidence="2" type="ORF">DSM3645_18351</name>
</gene>
<reference evidence="2 3" key="1">
    <citation type="submission" date="2006-02" db="EMBL/GenBank/DDBJ databases">
        <authorList>
            <person name="Amann R."/>
            <person name="Ferriera S."/>
            <person name="Johnson J."/>
            <person name="Kravitz S."/>
            <person name="Halpern A."/>
            <person name="Remington K."/>
            <person name="Beeson K."/>
            <person name="Tran B."/>
            <person name="Rogers Y.-H."/>
            <person name="Friedman R."/>
            <person name="Venter J.C."/>
        </authorList>
    </citation>
    <scope>NUCLEOTIDE SEQUENCE [LARGE SCALE GENOMIC DNA]</scope>
    <source>
        <strain evidence="2 3">DSM 3645</strain>
    </source>
</reference>
<evidence type="ECO:0000313" key="2">
    <source>
        <dbReference type="EMBL" id="EAQ78325.1"/>
    </source>
</evidence>
<dbReference type="HOGENOM" id="CLU_3132887_0_0_0"/>
<dbReference type="Proteomes" id="UP000004358">
    <property type="component" value="Unassembled WGS sequence"/>
</dbReference>
<organism evidence="2 3">
    <name type="scientific">Blastopirellula marina DSM 3645</name>
    <dbReference type="NCBI Taxonomy" id="314230"/>
    <lineage>
        <taxon>Bacteria</taxon>
        <taxon>Pseudomonadati</taxon>
        <taxon>Planctomycetota</taxon>
        <taxon>Planctomycetia</taxon>
        <taxon>Pirellulales</taxon>
        <taxon>Pirellulaceae</taxon>
        <taxon>Blastopirellula</taxon>
    </lineage>
</organism>
<evidence type="ECO:0000256" key="1">
    <source>
        <dbReference type="SAM" id="MobiDB-lite"/>
    </source>
</evidence>
<protein>
    <submittedName>
        <fullName evidence="2">Uncharacterized protein</fullName>
    </submittedName>
</protein>
<dbReference type="EMBL" id="AANZ01000022">
    <property type="protein sequence ID" value="EAQ78325.1"/>
    <property type="molecule type" value="Genomic_DNA"/>
</dbReference>